<name>A0A9W9CZV9_9PEZI</name>
<feature type="region of interest" description="Disordered" evidence="1">
    <location>
        <begin position="1"/>
        <end position="39"/>
    </location>
</feature>
<organism evidence="2 3">
    <name type="scientific">Gnomoniopsis smithogilvyi</name>
    <dbReference type="NCBI Taxonomy" id="1191159"/>
    <lineage>
        <taxon>Eukaryota</taxon>
        <taxon>Fungi</taxon>
        <taxon>Dikarya</taxon>
        <taxon>Ascomycota</taxon>
        <taxon>Pezizomycotina</taxon>
        <taxon>Sordariomycetes</taxon>
        <taxon>Sordariomycetidae</taxon>
        <taxon>Diaporthales</taxon>
        <taxon>Gnomoniaceae</taxon>
        <taxon>Gnomoniopsis</taxon>
    </lineage>
</organism>
<proteinExistence type="predicted"/>
<comment type="caution">
    <text evidence="2">The sequence shown here is derived from an EMBL/GenBank/DDBJ whole genome shotgun (WGS) entry which is preliminary data.</text>
</comment>
<protein>
    <submittedName>
        <fullName evidence="2">Uncharacterized protein</fullName>
    </submittedName>
</protein>
<evidence type="ECO:0000256" key="1">
    <source>
        <dbReference type="SAM" id="MobiDB-lite"/>
    </source>
</evidence>
<dbReference type="EMBL" id="JAPEVB010000002">
    <property type="protein sequence ID" value="KAJ4394242.1"/>
    <property type="molecule type" value="Genomic_DNA"/>
</dbReference>
<evidence type="ECO:0000313" key="2">
    <source>
        <dbReference type="EMBL" id="KAJ4394242.1"/>
    </source>
</evidence>
<gene>
    <name evidence="2" type="ORF">N0V93_003459</name>
</gene>
<keyword evidence="3" id="KW-1185">Reference proteome</keyword>
<dbReference type="Proteomes" id="UP001140453">
    <property type="component" value="Unassembled WGS sequence"/>
</dbReference>
<sequence length="243" mass="26748">MPSSSSSKVSAYHKNSPSASTKRHRSELSTMDNTLAGQGAGNQGFRFKIRKPQNNDSTIFWVKGAEYTGVTANDQLCEEGVMEVGSWSYPADNHRPETEESSHETNIAQNVEPFHGMTLECSYEGQYPSTGTQLEARQLPLTTIPSLHQPNAVVDDKVHDWVVTIPGYRLANPPGAHDNVTTFHRGSSPRECGTSGSSWVLASAASFNVDRDTQRMRPHSSIPSYSRWIEIDQVSEASVHRSA</sequence>
<accession>A0A9W9CZV9</accession>
<evidence type="ECO:0000313" key="3">
    <source>
        <dbReference type="Proteomes" id="UP001140453"/>
    </source>
</evidence>
<dbReference type="AlphaFoldDB" id="A0A9W9CZV9"/>
<dbReference type="OrthoDB" id="10476159at2759"/>
<reference evidence="2" key="1">
    <citation type="submission" date="2022-10" db="EMBL/GenBank/DDBJ databases">
        <title>Tapping the CABI collections for fungal endophytes: first genome assemblies for Collariella, Neodidymelliopsis, Ascochyta clinopodiicola, Didymella pomorum, Didymosphaeria variabile, Neocosmospora piperis and Neocucurbitaria cava.</title>
        <authorList>
            <person name="Hill R."/>
        </authorList>
    </citation>
    <scope>NUCLEOTIDE SEQUENCE</scope>
    <source>
        <strain evidence="2">IMI 355082</strain>
    </source>
</reference>